<dbReference type="Gene3D" id="3.30.230.10">
    <property type="match status" value="1"/>
</dbReference>
<evidence type="ECO:0000256" key="7">
    <source>
        <dbReference type="NCBIfam" id="TIGR00188"/>
    </source>
</evidence>
<keyword evidence="5 6" id="KW-0694">RNA-binding</keyword>
<dbReference type="GO" id="GO:0042781">
    <property type="term" value="F:3'-tRNA processing endoribonuclease activity"/>
    <property type="evidence" value="ECO:0007669"/>
    <property type="project" value="TreeGrafter"/>
</dbReference>
<accession>A0A1F6FNY2</accession>
<evidence type="ECO:0000313" key="9">
    <source>
        <dbReference type="Proteomes" id="UP000179136"/>
    </source>
</evidence>
<keyword evidence="2 6" id="KW-0540">Nuclease</keyword>
<evidence type="ECO:0000313" key="8">
    <source>
        <dbReference type="EMBL" id="OGG87574.1"/>
    </source>
</evidence>
<comment type="function">
    <text evidence="6">RNaseP catalyzes the removal of the 5'-leader sequence from pre-tRNA to produce the mature 5'-terminus. It can also cleave other RNA substrates such as 4.5S RNA. The protein component plays an auxiliary but essential role in vivo by binding to the 5'-leader sequence and broadening the substrate specificity of the ribozyme.</text>
</comment>
<comment type="subunit">
    <text evidence="6">Consists of a catalytic RNA component (M1 or rnpB) and a protein subunit.</text>
</comment>
<dbReference type="NCBIfam" id="TIGR00188">
    <property type="entry name" value="rnpA"/>
    <property type="match status" value="1"/>
</dbReference>
<evidence type="ECO:0000256" key="5">
    <source>
        <dbReference type="ARBA" id="ARBA00022884"/>
    </source>
</evidence>
<gene>
    <name evidence="6" type="primary">rnpA</name>
    <name evidence="8" type="ORF">A3B87_02440</name>
</gene>
<proteinExistence type="inferred from homology"/>
<comment type="caution">
    <text evidence="8">The sequence shown here is derived from an EMBL/GenBank/DDBJ whole genome shotgun (WGS) entry which is preliminary data.</text>
</comment>
<comment type="similarity">
    <text evidence="6">Belongs to the RnpA family.</text>
</comment>
<evidence type="ECO:0000256" key="6">
    <source>
        <dbReference type="HAMAP-Rule" id="MF_00227"/>
    </source>
</evidence>
<dbReference type="HAMAP" id="MF_00227">
    <property type="entry name" value="RNase_P"/>
    <property type="match status" value="1"/>
</dbReference>
<name>A0A1F6FNY2_9BACT</name>
<evidence type="ECO:0000256" key="2">
    <source>
        <dbReference type="ARBA" id="ARBA00022722"/>
    </source>
</evidence>
<dbReference type="AlphaFoldDB" id="A0A1F6FNY2"/>
<dbReference type="GO" id="GO:0000049">
    <property type="term" value="F:tRNA binding"/>
    <property type="evidence" value="ECO:0007669"/>
    <property type="project" value="UniProtKB-UniRule"/>
</dbReference>
<dbReference type="InterPro" id="IPR014721">
    <property type="entry name" value="Ribsml_uS5_D2-typ_fold_subgr"/>
</dbReference>
<dbReference type="GO" id="GO:0004526">
    <property type="term" value="F:ribonuclease P activity"/>
    <property type="evidence" value="ECO:0007669"/>
    <property type="project" value="UniProtKB-UniRule"/>
</dbReference>
<protein>
    <recommendedName>
        <fullName evidence="6 7">Ribonuclease P protein component</fullName>
        <shortName evidence="6">RNase P protein</shortName>
        <shortName evidence="6">RNaseP protein</shortName>
        <ecNumber evidence="6 7">3.1.26.5</ecNumber>
    </recommendedName>
    <alternativeName>
        <fullName evidence="6">Protein C5</fullName>
    </alternativeName>
</protein>
<evidence type="ECO:0000256" key="4">
    <source>
        <dbReference type="ARBA" id="ARBA00022801"/>
    </source>
</evidence>
<sequence>MLAKKHRLAKNKDIQNVLKRGQIYFSPFFNIKILENNYYNSRFCIVVSTNISKKAVIRNSVKRRLRAVINKNITNISQNYDLVILTKPAVTIAAFKDLEKTFEFLLKKAKI</sequence>
<keyword evidence="4 6" id="KW-0378">Hydrolase</keyword>
<dbReference type="GO" id="GO:0001682">
    <property type="term" value="P:tRNA 5'-leader removal"/>
    <property type="evidence" value="ECO:0007669"/>
    <property type="project" value="UniProtKB-UniRule"/>
</dbReference>
<dbReference type="InterPro" id="IPR020568">
    <property type="entry name" value="Ribosomal_Su5_D2-typ_SF"/>
</dbReference>
<dbReference type="PANTHER" id="PTHR33992">
    <property type="entry name" value="RIBONUCLEASE P PROTEIN COMPONENT"/>
    <property type="match status" value="1"/>
</dbReference>
<evidence type="ECO:0000256" key="1">
    <source>
        <dbReference type="ARBA" id="ARBA00022694"/>
    </source>
</evidence>
<evidence type="ECO:0000256" key="3">
    <source>
        <dbReference type="ARBA" id="ARBA00022759"/>
    </source>
</evidence>
<dbReference type="SUPFAM" id="SSF54211">
    <property type="entry name" value="Ribosomal protein S5 domain 2-like"/>
    <property type="match status" value="1"/>
</dbReference>
<dbReference type="GO" id="GO:0030677">
    <property type="term" value="C:ribonuclease P complex"/>
    <property type="evidence" value="ECO:0007669"/>
    <property type="project" value="TreeGrafter"/>
</dbReference>
<dbReference type="EMBL" id="MFMW01000006">
    <property type="protein sequence ID" value="OGG87574.1"/>
    <property type="molecule type" value="Genomic_DNA"/>
</dbReference>
<keyword evidence="3 6" id="KW-0255">Endonuclease</keyword>
<keyword evidence="1 6" id="KW-0819">tRNA processing</keyword>
<organism evidence="8 9">
    <name type="scientific">Candidatus Kuenenbacteria bacterium RIFCSPHIGHO2_02_FULL_39_13</name>
    <dbReference type="NCBI Taxonomy" id="1798561"/>
    <lineage>
        <taxon>Bacteria</taxon>
        <taxon>Candidatus Kueneniibacteriota</taxon>
    </lineage>
</organism>
<dbReference type="STRING" id="1798561.A3B87_02440"/>
<dbReference type="PANTHER" id="PTHR33992:SF1">
    <property type="entry name" value="RIBONUCLEASE P PROTEIN COMPONENT"/>
    <property type="match status" value="1"/>
</dbReference>
<dbReference type="EC" id="3.1.26.5" evidence="6 7"/>
<dbReference type="Pfam" id="PF00825">
    <property type="entry name" value="Ribonuclease_P"/>
    <property type="match status" value="1"/>
</dbReference>
<comment type="catalytic activity">
    <reaction evidence="6">
        <text>Endonucleolytic cleavage of RNA, removing 5'-extranucleotides from tRNA precursor.</text>
        <dbReference type="EC" id="3.1.26.5"/>
    </reaction>
</comment>
<reference evidence="8 9" key="1">
    <citation type="journal article" date="2016" name="Nat. Commun.">
        <title>Thousands of microbial genomes shed light on interconnected biogeochemical processes in an aquifer system.</title>
        <authorList>
            <person name="Anantharaman K."/>
            <person name="Brown C.T."/>
            <person name="Hug L.A."/>
            <person name="Sharon I."/>
            <person name="Castelle C.J."/>
            <person name="Probst A.J."/>
            <person name="Thomas B.C."/>
            <person name="Singh A."/>
            <person name="Wilkins M.J."/>
            <person name="Karaoz U."/>
            <person name="Brodie E.L."/>
            <person name="Williams K.H."/>
            <person name="Hubbard S.S."/>
            <person name="Banfield J.F."/>
        </authorList>
    </citation>
    <scope>NUCLEOTIDE SEQUENCE [LARGE SCALE GENOMIC DNA]</scope>
</reference>
<dbReference type="InterPro" id="IPR000100">
    <property type="entry name" value="RNase_P"/>
</dbReference>
<dbReference type="Proteomes" id="UP000179136">
    <property type="component" value="Unassembled WGS sequence"/>
</dbReference>